<comment type="caution">
    <text evidence="4">The sequence shown here is derived from an EMBL/GenBank/DDBJ whole genome shotgun (WGS) entry which is preliminary data.</text>
</comment>
<dbReference type="SUPFAM" id="SSF56801">
    <property type="entry name" value="Acetyl-CoA synthetase-like"/>
    <property type="match status" value="1"/>
</dbReference>
<dbReference type="Pfam" id="PF00501">
    <property type="entry name" value="AMP-binding"/>
    <property type="match status" value="1"/>
</dbReference>
<comment type="similarity">
    <text evidence="1">Belongs to the ATP-dependent AMP-binding enzyme family.</text>
</comment>
<dbReference type="Gene3D" id="3.30.300.30">
    <property type="match status" value="1"/>
</dbReference>
<dbReference type="Proteomes" id="UP000192796">
    <property type="component" value="Unassembled WGS sequence"/>
</dbReference>
<dbReference type="OrthoDB" id="9765680at2"/>
<dbReference type="InterPro" id="IPR000873">
    <property type="entry name" value="AMP-dep_synth/lig_dom"/>
</dbReference>
<evidence type="ECO:0000313" key="4">
    <source>
        <dbReference type="EMBL" id="OQP58316.1"/>
    </source>
</evidence>
<dbReference type="PANTHER" id="PTHR43201">
    <property type="entry name" value="ACYL-COA SYNTHETASE"/>
    <property type="match status" value="1"/>
</dbReference>
<organism evidence="4 5">
    <name type="scientific">Niastella vici</name>
    <dbReference type="NCBI Taxonomy" id="1703345"/>
    <lineage>
        <taxon>Bacteria</taxon>
        <taxon>Pseudomonadati</taxon>
        <taxon>Bacteroidota</taxon>
        <taxon>Chitinophagia</taxon>
        <taxon>Chitinophagales</taxon>
        <taxon>Chitinophagaceae</taxon>
        <taxon>Niastella</taxon>
    </lineage>
</organism>
<evidence type="ECO:0000313" key="5">
    <source>
        <dbReference type="Proteomes" id="UP000192796"/>
    </source>
</evidence>
<dbReference type="EMBL" id="LVYD01000102">
    <property type="protein sequence ID" value="OQP58316.1"/>
    <property type="molecule type" value="Genomic_DNA"/>
</dbReference>
<dbReference type="Gene3D" id="3.40.50.12780">
    <property type="entry name" value="N-terminal domain of ligase-like"/>
    <property type="match status" value="1"/>
</dbReference>
<keyword evidence="5" id="KW-1185">Reference proteome</keyword>
<evidence type="ECO:0000256" key="2">
    <source>
        <dbReference type="ARBA" id="ARBA00022598"/>
    </source>
</evidence>
<dbReference type="GO" id="GO:0006631">
    <property type="term" value="P:fatty acid metabolic process"/>
    <property type="evidence" value="ECO:0007669"/>
    <property type="project" value="TreeGrafter"/>
</dbReference>
<dbReference type="GO" id="GO:0031956">
    <property type="term" value="F:medium-chain fatty acid-CoA ligase activity"/>
    <property type="evidence" value="ECO:0007669"/>
    <property type="project" value="TreeGrafter"/>
</dbReference>
<dbReference type="PANTHER" id="PTHR43201:SF5">
    <property type="entry name" value="MEDIUM-CHAIN ACYL-COA LIGASE ACSF2, MITOCHONDRIAL"/>
    <property type="match status" value="1"/>
</dbReference>
<protein>
    <submittedName>
        <fullName evidence="4">AMP-dependent synthetase</fullName>
    </submittedName>
</protein>
<proteinExistence type="inferred from homology"/>
<gene>
    <name evidence="4" type="ORF">A3860_07945</name>
</gene>
<dbReference type="AlphaFoldDB" id="A0A1V9FJC2"/>
<sequence length="456" mass="51384">MLLYDLIQKNRELKFIDAQTGNTVPIQAFHQSLRIDNRQGLVFLYNDNLIGSVEVLLNFLNSRFTLVLLSAQLHPSFKQDLEELYTPYYIYDASRAAIDAYNTATVSATIKLFRREKPVEYLIHSNIKMLLSTSGTTGSPKFVKLSDEHLVQNALSILDYMPIKNDDVVPLNVPIVFVYGLSIFTTNCMAAGTIVCTDKDILQPAFWTDFTQYHCSTIGGVPYVYEMLHRIGFFKKEHPSLRYMTQTGGILNQALRNEIVKYSAAYNKQFFAQYGQTEAAGRMAYLPQEDLLTKAASIGKPIKNGRFEIDAETSELIYYGPNVFGGYANSTANLSTWHATDTLYTGDVAQQDEDGYYYITGRIKRIIKLFGTRLNLDEVELILKNALGGQTVVCTGINDKYLLVSHVNDQLQEDAVKQVLKEKLNIHPASVQVKYIPSMPLTPNGKIDYSTIMQTA</sequence>
<accession>A0A1V9FJC2</accession>
<feature type="domain" description="AMP-dependent synthetase/ligase" evidence="3">
    <location>
        <begin position="82"/>
        <end position="327"/>
    </location>
</feature>
<evidence type="ECO:0000259" key="3">
    <source>
        <dbReference type="Pfam" id="PF00501"/>
    </source>
</evidence>
<keyword evidence="2" id="KW-0436">Ligase</keyword>
<dbReference type="STRING" id="1703345.A3860_07945"/>
<name>A0A1V9FJC2_9BACT</name>
<dbReference type="InterPro" id="IPR045851">
    <property type="entry name" value="AMP-bd_C_sf"/>
</dbReference>
<evidence type="ECO:0000256" key="1">
    <source>
        <dbReference type="ARBA" id="ARBA00006432"/>
    </source>
</evidence>
<dbReference type="RefSeq" id="WP_081155463.1">
    <property type="nucleotide sequence ID" value="NZ_LVYD01000102.1"/>
</dbReference>
<reference evidence="4 5" key="1">
    <citation type="submission" date="2016-03" db="EMBL/GenBank/DDBJ databases">
        <title>Niastella vici sp. nov., isolated from farmland soil.</title>
        <authorList>
            <person name="Chen L."/>
            <person name="Wang D."/>
            <person name="Yang S."/>
            <person name="Wang G."/>
        </authorList>
    </citation>
    <scope>NUCLEOTIDE SEQUENCE [LARGE SCALE GENOMIC DNA]</scope>
    <source>
        <strain evidence="4 5">DJ57</strain>
    </source>
</reference>
<dbReference type="InterPro" id="IPR042099">
    <property type="entry name" value="ANL_N_sf"/>
</dbReference>